<dbReference type="PROSITE" id="PS50076">
    <property type="entry name" value="DNAJ_2"/>
    <property type="match status" value="1"/>
</dbReference>
<name>A0A812WJT4_SYMPI</name>
<keyword evidence="1" id="KW-0677">Repeat</keyword>
<dbReference type="InterPro" id="IPR036869">
    <property type="entry name" value="J_dom_sf"/>
</dbReference>
<feature type="region of interest" description="Disordered" evidence="4">
    <location>
        <begin position="293"/>
        <end position="323"/>
    </location>
</feature>
<keyword evidence="7" id="KW-1185">Reference proteome</keyword>
<evidence type="ECO:0000313" key="6">
    <source>
        <dbReference type="EMBL" id="CAE7678493.1"/>
    </source>
</evidence>
<protein>
    <submittedName>
        <fullName evidence="6">DnaJ protein</fullName>
    </submittedName>
</protein>
<dbReference type="Gene3D" id="1.25.40.20">
    <property type="entry name" value="Ankyrin repeat-containing domain"/>
    <property type="match status" value="1"/>
</dbReference>
<dbReference type="AlphaFoldDB" id="A0A812WJT4"/>
<gene>
    <name evidence="6" type="primary">dnaJ</name>
    <name evidence="6" type="ORF">SPIL2461_LOCUS18849</name>
</gene>
<evidence type="ECO:0000313" key="7">
    <source>
        <dbReference type="Proteomes" id="UP000649617"/>
    </source>
</evidence>
<dbReference type="PRINTS" id="PR00625">
    <property type="entry name" value="JDOMAIN"/>
</dbReference>
<keyword evidence="2 3" id="KW-0040">ANK repeat</keyword>
<evidence type="ECO:0000256" key="1">
    <source>
        <dbReference type="ARBA" id="ARBA00022737"/>
    </source>
</evidence>
<feature type="repeat" description="ANK" evidence="3">
    <location>
        <begin position="132"/>
        <end position="168"/>
    </location>
</feature>
<dbReference type="EMBL" id="CAJNIZ010044109">
    <property type="protein sequence ID" value="CAE7678493.1"/>
    <property type="molecule type" value="Genomic_DNA"/>
</dbReference>
<sequence>MSHAQIPQVVSFLNLQHEVGDAKGKQLPSGSLRGRDMHRLLRPAVPEEEGPVKPVQHSRMFIPFLGRADSASKDGSEPPKQEYELQLDEEVLARAHVALVREVRAGNDFRVQEILQVTPGVRRDLLQRRDADGNTVLHLAANMPSNEEGATVLSYLQYSSADLEAKNMLGETALVLAVRQALDKSGPEALKLISCLLKGRADPNTTDLLNKETPLMEAACCGCKAVAQLLLDFKADVAKATDTGSTALDFATSEGHSNLVKILVAAEARARDPKDLWEAPFATTMGFGTWSSGLESKHESQCGQAESTEPEQPKKSKPPMRAPTFAPNIFACGPQIRSRLFVESAGEFTEFTDASYMGYAAAGPKAPAPPKAPPRRGELRIWEHGLSEHFATLGLQAGATVDDVRAAYRKLALQYHPDKNQGSQEASEKFRQVKRAYELLSARFARAA</sequence>
<comment type="caution">
    <text evidence="6">The sequence shown here is derived from an EMBL/GenBank/DDBJ whole genome shotgun (WGS) entry which is preliminary data.</text>
</comment>
<evidence type="ECO:0000256" key="2">
    <source>
        <dbReference type="ARBA" id="ARBA00023043"/>
    </source>
</evidence>
<accession>A0A812WJT4</accession>
<dbReference type="PANTHER" id="PTHR24134:SF9">
    <property type="entry name" value="ANKYRIN REPEAT AND SOCS BOX PROTEIN 8"/>
    <property type="match status" value="1"/>
</dbReference>
<dbReference type="PANTHER" id="PTHR24134">
    <property type="entry name" value="ANKYRIN REPEAT-CONTAINING PROTEIN DDB_G0279043"/>
    <property type="match status" value="1"/>
</dbReference>
<dbReference type="InterPro" id="IPR001623">
    <property type="entry name" value="DnaJ_domain"/>
</dbReference>
<dbReference type="SUPFAM" id="SSF46565">
    <property type="entry name" value="Chaperone J-domain"/>
    <property type="match status" value="1"/>
</dbReference>
<dbReference type="OrthoDB" id="436519at2759"/>
<evidence type="ECO:0000259" key="5">
    <source>
        <dbReference type="PROSITE" id="PS50076"/>
    </source>
</evidence>
<evidence type="ECO:0000256" key="4">
    <source>
        <dbReference type="SAM" id="MobiDB-lite"/>
    </source>
</evidence>
<evidence type="ECO:0000256" key="3">
    <source>
        <dbReference type="PROSITE-ProRule" id="PRU00023"/>
    </source>
</evidence>
<dbReference type="Pfam" id="PF00226">
    <property type="entry name" value="DnaJ"/>
    <property type="match status" value="1"/>
</dbReference>
<dbReference type="InterPro" id="IPR002110">
    <property type="entry name" value="Ankyrin_rpt"/>
</dbReference>
<reference evidence="6" key="1">
    <citation type="submission" date="2021-02" db="EMBL/GenBank/DDBJ databases">
        <authorList>
            <person name="Dougan E. K."/>
            <person name="Rhodes N."/>
            <person name="Thang M."/>
            <person name="Chan C."/>
        </authorList>
    </citation>
    <scope>NUCLEOTIDE SEQUENCE</scope>
</reference>
<dbReference type="SMART" id="SM00248">
    <property type="entry name" value="ANK"/>
    <property type="match status" value="4"/>
</dbReference>
<dbReference type="InterPro" id="IPR036770">
    <property type="entry name" value="Ankyrin_rpt-contain_sf"/>
</dbReference>
<dbReference type="SMART" id="SM00271">
    <property type="entry name" value="DnaJ"/>
    <property type="match status" value="1"/>
</dbReference>
<dbReference type="Gene3D" id="1.10.287.110">
    <property type="entry name" value="DnaJ domain"/>
    <property type="match status" value="1"/>
</dbReference>
<organism evidence="6 7">
    <name type="scientific">Symbiodinium pilosum</name>
    <name type="common">Dinoflagellate</name>
    <dbReference type="NCBI Taxonomy" id="2952"/>
    <lineage>
        <taxon>Eukaryota</taxon>
        <taxon>Sar</taxon>
        <taxon>Alveolata</taxon>
        <taxon>Dinophyceae</taxon>
        <taxon>Suessiales</taxon>
        <taxon>Symbiodiniaceae</taxon>
        <taxon>Symbiodinium</taxon>
    </lineage>
</organism>
<dbReference type="Proteomes" id="UP000649617">
    <property type="component" value="Unassembled WGS sequence"/>
</dbReference>
<dbReference type="CDD" id="cd06257">
    <property type="entry name" value="DnaJ"/>
    <property type="match status" value="1"/>
</dbReference>
<feature type="domain" description="J" evidence="5">
    <location>
        <begin position="388"/>
        <end position="448"/>
    </location>
</feature>
<dbReference type="Pfam" id="PF12796">
    <property type="entry name" value="Ank_2"/>
    <property type="match status" value="1"/>
</dbReference>
<proteinExistence type="predicted"/>
<dbReference type="PROSITE" id="PS50088">
    <property type="entry name" value="ANK_REPEAT"/>
    <property type="match status" value="1"/>
</dbReference>
<dbReference type="SUPFAM" id="SSF48403">
    <property type="entry name" value="Ankyrin repeat"/>
    <property type="match status" value="1"/>
</dbReference>